<evidence type="ECO:0000313" key="1">
    <source>
        <dbReference type="EMBL" id="EMA47969.1"/>
    </source>
</evidence>
<keyword evidence="2" id="KW-1185">Reference proteome</keyword>
<evidence type="ECO:0000313" key="2">
    <source>
        <dbReference type="Proteomes" id="UP000011669"/>
    </source>
</evidence>
<proteinExistence type="predicted"/>
<comment type="caution">
    <text evidence="1">The sequence shown here is derived from an EMBL/GenBank/DDBJ whole genome shotgun (WGS) entry which is preliminary data.</text>
</comment>
<protein>
    <submittedName>
        <fullName evidence="1">Uncharacterized protein</fullName>
    </submittedName>
</protein>
<accession>M0MTA6</accession>
<organism evidence="1 2">
    <name type="scientific">Halococcus saccharolyticus DSM 5350</name>
    <dbReference type="NCBI Taxonomy" id="1227455"/>
    <lineage>
        <taxon>Archaea</taxon>
        <taxon>Methanobacteriati</taxon>
        <taxon>Methanobacteriota</taxon>
        <taxon>Stenosarchaea group</taxon>
        <taxon>Halobacteria</taxon>
        <taxon>Halobacteriales</taxon>
        <taxon>Halococcaceae</taxon>
        <taxon>Halococcus</taxon>
    </lineage>
</organism>
<dbReference type="InParanoid" id="M0MTA6"/>
<dbReference type="STRING" id="1227455.C449_00815"/>
<dbReference type="PATRIC" id="fig|1227455.4.peg.167"/>
<sequence length="110" mass="12537">MSFEEFGKTMDSLMDNMLSSFTRATARLSRTMQMLTSPGPSAEGRRLTEDLCREDYDLVERNSVRVDRVDSEQHAGDAAAVAYHDGTDWSDVTRYDLSEIEDYLELVNDE</sequence>
<dbReference type="AlphaFoldDB" id="M0MTA6"/>
<dbReference type="RefSeq" id="WP_006075965.1">
    <property type="nucleotide sequence ID" value="NZ_AOMD01000002.1"/>
</dbReference>
<name>M0MTA6_9EURY</name>
<gene>
    <name evidence="1" type="ORF">C449_00815</name>
</gene>
<dbReference type="Proteomes" id="UP000011669">
    <property type="component" value="Unassembled WGS sequence"/>
</dbReference>
<reference evidence="1 2" key="1">
    <citation type="journal article" date="2014" name="PLoS Genet.">
        <title>Phylogenetically driven sequencing of extremely halophilic archaea reveals strategies for static and dynamic osmo-response.</title>
        <authorList>
            <person name="Becker E.A."/>
            <person name="Seitzer P.M."/>
            <person name="Tritt A."/>
            <person name="Larsen D."/>
            <person name="Krusor M."/>
            <person name="Yao A.I."/>
            <person name="Wu D."/>
            <person name="Madern D."/>
            <person name="Eisen J.A."/>
            <person name="Darling A.E."/>
            <person name="Facciotti M.T."/>
        </authorList>
    </citation>
    <scope>NUCLEOTIDE SEQUENCE [LARGE SCALE GENOMIC DNA]</scope>
    <source>
        <strain evidence="1 2">DSM 5350</strain>
    </source>
</reference>
<dbReference type="EMBL" id="AOMD01000002">
    <property type="protein sequence ID" value="EMA47969.1"/>
    <property type="molecule type" value="Genomic_DNA"/>
</dbReference>